<dbReference type="InterPro" id="IPR004358">
    <property type="entry name" value="Sig_transdc_His_kin-like_C"/>
</dbReference>
<dbReference type="SMART" id="SM00304">
    <property type="entry name" value="HAMP"/>
    <property type="match status" value="1"/>
</dbReference>
<dbReference type="Gene3D" id="3.30.565.10">
    <property type="entry name" value="Histidine kinase-like ATPase, C-terminal domain"/>
    <property type="match status" value="1"/>
</dbReference>
<dbReference type="AlphaFoldDB" id="A0A3B0UAB8"/>
<keyword evidence="9" id="KW-0902">Two-component regulatory system</keyword>
<dbReference type="InterPro" id="IPR003594">
    <property type="entry name" value="HATPase_dom"/>
</dbReference>
<comment type="subcellular location">
    <subcellularLocation>
        <location evidence="2">Membrane</location>
    </subcellularLocation>
</comment>
<dbReference type="PRINTS" id="PR00344">
    <property type="entry name" value="BCTRLSENSOR"/>
</dbReference>
<name>A0A3B0UAB8_9ZZZZ</name>
<dbReference type="SUPFAM" id="SSF158472">
    <property type="entry name" value="HAMP domain-like"/>
    <property type="match status" value="1"/>
</dbReference>
<evidence type="ECO:0000256" key="4">
    <source>
        <dbReference type="ARBA" id="ARBA00022553"/>
    </source>
</evidence>
<keyword evidence="4" id="KW-0597">Phosphoprotein</keyword>
<dbReference type="InterPro" id="IPR003660">
    <property type="entry name" value="HAMP_dom"/>
</dbReference>
<dbReference type="GO" id="GO:0000155">
    <property type="term" value="F:phosphorelay sensor kinase activity"/>
    <property type="evidence" value="ECO:0007669"/>
    <property type="project" value="InterPro"/>
</dbReference>
<dbReference type="SMART" id="SM00387">
    <property type="entry name" value="HATPase_c"/>
    <property type="match status" value="1"/>
</dbReference>
<dbReference type="EMBL" id="UOEQ01000408">
    <property type="protein sequence ID" value="VAW22297.1"/>
    <property type="molecule type" value="Genomic_DNA"/>
</dbReference>
<evidence type="ECO:0000256" key="5">
    <source>
        <dbReference type="ARBA" id="ARBA00022679"/>
    </source>
</evidence>
<keyword evidence="6 12" id="KW-0812">Transmembrane</keyword>
<dbReference type="Pfam" id="PF02518">
    <property type="entry name" value="HATPase_c"/>
    <property type="match status" value="1"/>
</dbReference>
<dbReference type="Gene3D" id="1.10.287.130">
    <property type="match status" value="1"/>
</dbReference>
<dbReference type="CDD" id="cd06225">
    <property type="entry name" value="HAMP"/>
    <property type="match status" value="1"/>
</dbReference>
<evidence type="ECO:0000256" key="3">
    <source>
        <dbReference type="ARBA" id="ARBA00012438"/>
    </source>
</evidence>
<keyword evidence="7" id="KW-0418">Kinase</keyword>
<evidence type="ECO:0000256" key="8">
    <source>
        <dbReference type="ARBA" id="ARBA00022989"/>
    </source>
</evidence>
<feature type="transmembrane region" description="Helical" evidence="12">
    <location>
        <begin position="15"/>
        <end position="36"/>
    </location>
</feature>
<dbReference type="PANTHER" id="PTHR45436:SF8">
    <property type="entry name" value="HISTIDINE KINASE"/>
    <property type="match status" value="1"/>
</dbReference>
<keyword evidence="5" id="KW-0808">Transferase</keyword>
<feature type="transmembrane region" description="Helical" evidence="12">
    <location>
        <begin position="178"/>
        <end position="200"/>
    </location>
</feature>
<dbReference type="Gene3D" id="6.10.340.10">
    <property type="match status" value="1"/>
</dbReference>
<accession>A0A3B0UAB8</accession>
<gene>
    <name evidence="15" type="ORF">MNBD_ALPHA11-2042</name>
</gene>
<dbReference type="PROSITE" id="PS50109">
    <property type="entry name" value="HIS_KIN"/>
    <property type="match status" value="1"/>
</dbReference>
<dbReference type="Pfam" id="PF00672">
    <property type="entry name" value="HAMP"/>
    <property type="match status" value="1"/>
</dbReference>
<feature type="domain" description="HAMP" evidence="14">
    <location>
        <begin position="203"/>
        <end position="256"/>
    </location>
</feature>
<dbReference type="GO" id="GO:0005886">
    <property type="term" value="C:plasma membrane"/>
    <property type="evidence" value="ECO:0007669"/>
    <property type="project" value="TreeGrafter"/>
</dbReference>
<dbReference type="SMART" id="SM00388">
    <property type="entry name" value="HisKA"/>
    <property type="match status" value="1"/>
</dbReference>
<dbReference type="InterPro" id="IPR036097">
    <property type="entry name" value="HisK_dim/P_sf"/>
</dbReference>
<dbReference type="PROSITE" id="PS50885">
    <property type="entry name" value="HAMP"/>
    <property type="match status" value="1"/>
</dbReference>
<dbReference type="CDD" id="cd00075">
    <property type="entry name" value="HATPase"/>
    <property type="match status" value="1"/>
</dbReference>
<dbReference type="InterPro" id="IPR005467">
    <property type="entry name" value="His_kinase_dom"/>
</dbReference>
<evidence type="ECO:0000256" key="2">
    <source>
        <dbReference type="ARBA" id="ARBA00004370"/>
    </source>
</evidence>
<organism evidence="15">
    <name type="scientific">hydrothermal vent metagenome</name>
    <dbReference type="NCBI Taxonomy" id="652676"/>
    <lineage>
        <taxon>unclassified sequences</taxon>
        <taxon>metagenomes</taxon>
        <taxon>ecological metagenomes</taxon>
    </lineage>
</organism>
<evidence type="ECO:0000256" key="9">
    <source>
        <dbReference type="ARBA" id="ARBA00023012"/>
    </source>
</evidence>
<dbReference type="InterPro" id="IPR003661">
    <property type="entry name" value="HisK_dim/P_dom"/>
</dbReference>
<evidence type="ECO:0000256" key="12">
    <source>
        <dbReference type="SAM" id="Phobius"/>
    </source>
</evidence>
<comment type="catalytic activity">
    <reaction evidence="1">
        <text>ATP + protein L-histidine = ADP + protein N-phospho-L-histidine.</text>
        <dbReference type="EC" id="2.7.13.3"/>
    </reaction>
</comment>
<reference evidence="15" key="1">
    <citation type="submission" date="2018-06" db="EMBL/GenBank/DDBJ databases">
        <authorList>
            <person name="Zhirakovskaya E."/>
        </authorList>
    </citation>
    <scope>NUCLEOTIDE SEQUENCE</scope>
</reference>
<keyword evidence="10 12" id="KW-0472">Membrane</keyword>
<evidence type="ECO:0000256" key="10">
    <source>
        <dbReference type="ARBA" id="ARBA00023136"/>
    </source>
</evidence>
<dbReference type="InterPro" id="IPR036890">
    <property type="entry name" value="HATPase_C_sf"/>
</dbReference>
<dbReference type="InterPro" id="IPR050428">
    <property type="entry name" value="TCS_sensor_his_kinase"/>
</dbReference>
<protein>
    <recommendedName>
        <fullName evidence="3">histidine kinase</fullName>
        <ecNumber evidence="3">2.7.13.3</ecNumber>
    </recommendedName>
</protein>
<sequence length="497" mass="54775">MHNFLKLWRTTTVRLTALFILMFVLFSVILLGYVGFQASIEIQRVQARDVTWEIRQLRNLDRQRGPRALAIAVQRLSNQPGRGIYYLGNPAGEMLAGNFRSIPSYVLLDPGRYSFSYSPQQAFEGLADPEEPNSPEAIESSQRGQRTAQAVVRSILLENGFRLVVGRDIVQRRDFTRIIFRTMLLGVVGIILLAAAAGILTARRVLTRIDSINATTKQIMSGNMSERVPITKRDDEFDQLATGLNDMLDRIEKLMQGLKEVTDNVAHDLKTPLTRLRNHAEAALRDGSSNEDHKKALEKTITEGDRLISTFNALLLIARVEAGSHSDALKKVDVSRAVIDICDLYSPVVEDAGGVLVMDIEPDIHLNSNRELLSQALVNLLENAIKYSLGDDNKNSDNPDANKILVSVKSKGQDIKISVCDGGPGIPASEGERVLQRFVRLEKSRTESGSGLGLALVVAVAKLHRGSFKVEDNSSQEASKTSNRPGVCAIISLPKTL</sequence>
<dbReference type="CDD" id="cd00082">
    <property type="entry name" value="HisKA"/>
    <property type="match status" value="1"/>
</dbReference>
<feature type="domain" description="Histidine kinase" evidence="13">
    <location>
        <begin position="264"/>
        <end position="497"/>
    </location>
</feature>
<keyword evidence="8 12" id="KW-1133">Transmembrane helix</keyword>
<dbReference type="SUPFAM" id="SSF55874">
    <property type="entry name" value="ATPase domain of HSP90 chaperone/DNA topoisomerase II/histidine kinase"/>
    <property type="match status" value="1"/>
</dbReference>
<evidence type="ECO:0000313" key="15">
    <source>
        <dbReference type="EMBL" id="VAW22297.1"/>
    </source>
</evidence>
<dbReference type="EC" id="2.7.13.3" evidence="3"/>
<evidence type="ECO:0000256" key="7">
    <source>
        <dbReference type="ARBA" id="ARBA00022777"/>
    </source>
</evidence>
<evidence type="ECO:0000259" key="13">
    <source>
        <dbReference type="PROSITE" id="PS50109"/>
    </source>
</evidence>
<evidence type="ECO:0000259" key="14">
    <source>
        <dbReference type="PROSITE" id="PS50885"/>
    </source>
</evidence>
<evidence type="ECO:0000256" key="11">
    <source>
        <dbReference type="SAM" id="MobiDB-lite"/>
    </source>
</evidence>
<dbReference type="SUPFAM" id="SSF47384">
    <property type="entry name" value="Homodimeric domain of signal transducing histidine kinase"/>
    <property type="match status" value="1"/>
</dbReference>
<evidence type="ECO:0000256" key="1">
    <source>
        <dbReference type="ARBA" id="ARBA00000085"/>
    </source>
</evidence>
<dbReference type="PANTHER" id="PTHR45436">
    <property type="entry name" value="SENSOR HISTIDINE KINASE YKOH"/>
    <property type="match status" value="1"/>
</dbReference>
<dbReference type="Pfam" id="PF00512">
    <property type="entry name" value="HisKA"/>
    <property type="match status" value="1"/>
</dbReference>
<feature type="region of interest" description="Disordered" evidence="11">
    <location>
        <begin position="124"/>
        <end position="145"/>
    </location>
</feature>
<evidence type="ECO:0000256" key="6">
    <source>
        <dbReference type="ARBA" id="ARBA00022692"/>
    </source>
</evidence>
<proteinExistence type="predicted"/>